<feature type="signal peptide" evidence="3">
    <location>
        <begin position="1"/>
        <end position="22"/>
    </location>
</feature>
<proteinExistence type="predicted"/>
<keyword evidence="1 3" id="KW-0732">Signal</keyword>
<gene>
    <name evidence="5" type="ORF">OIE64_20130</name>
</gene>
<evidence type="ECO:0000256" key="3">
    <source>
        <dbReference type="SAM" id="SignalP"/>
    </source>
</evidence>
<dbReference type="PROSITE" id="PS51257">
    <property type="entry name" value="PROKAR_LIPOPROTEIN"/>
    <property type="match status" value="1"/>
</dbReference>
<evidence type="ECO:0000256" key="1">
    <source>
        <dbReference type="ARBA" id="ARBA00022729"/>
    </source>
</evidence>
<feature type="domain" description="DUF4352" evidence="4">
    <location>
        <begin position="71"/>
        <end position="182"/>
    </location>
</feature>
<organism evidence="5 6">
    <name type="scientific">Streptomyces brevispora</name>
    <dbReference type="NCBI Taxonomy" id="887462"/>
    <lineage>
        <taxon>Bacteria</taxon>
        <taxon>Bacillati</taxon>
        <taxon>Actinomycetota</taxon>
        <taxon>Actinomycetes</taxon>
        <taxon>Kitasatosporales</taxon>
        <taxon>Streptomycetaceae</taxon>
        <taxon>Streptomyces</taxon>
    </lineage>
</organism>
<dbReference type="EMBL" id="CP109114">
    <property type="protein sequence ID" value="WSC14916.1"/>
    <property type="molecule type" value="Genomic_DNA"/>
</dbReference>
<evidence type="ECO:0000313" key="6">
    <source>
        <dbReference type="Proteomes" id="UP001330827"/>
    </source>
</evidence>
<evidence type="ECO:0000259" key="4">
    <source>
        <dbReference type="Pfam" id="PF11611"/>
    </source>
</evidence>
<dbReference type="InterPro" id="IPR029051">
    <property type="entry name" value="DUF4352"/>
</dbReference>
<name>A0ABZ1G5Y5_9ACTN</name>
<dbReference type="Pfam" id="PF11611">
    <property type="entry name" value="DUF4352"/>
    <property type="match status" value="1"/>
</dbReference>
<keyword evidence="6" id="KW-1185">Reference proteome</keyword>
<dbReference type="RefSeq" id="WP_326593828.1">
    <property type="nucleotide sequence ID" value="NZ_CP109114.1"/>
</dbReference>
<accession>A0ABZ1G5Y5</accession>
<feature type="compositionally biased region" description="Polar residues" evidence="2">
    <location>
        <begin position="22"/>
        <end position="31"/>
    </location>
</feature>
<evidence type="ECO:0000256" key="2">
    <source>
        <dbReference type="SAM" id="MobiDB-lite"/>
    </source>
</evidence>
<dbReference type="Gene3D" id="2.60.40.1240">
    <property type="match status" value="1"/>
</dbReference>
<dbReference type="Proteomes" id="UP001330827">
    <property type="component" value="Chromosome"/>
</dbReference>
<reference evidence="5 6" key="1">
    <citation type="submission" date="2022-10" db="EMBL/GenBank/DDBJ databases">
        <title>The complete genomes of actinobacterial strains from the NBC collection.</title>
        <authorList>
            <person name="Joergensen T.S."/>
            <person name="Alvarez Arevalo M."/>
            <person name="Sterndorff E.B."/>
            <person name="Faurdal D."/>
            <person name="Vuksanovic O."/>
            <person name="Mourched A.-S."/>
            <person name="Charusanti P."/>
            <person name="Shaw S."/>
            <person name="Blin K."/>
            <person name="Weber T."/>
        </authorList>
    </citation>
    <scope>NUCLEOTIDE SEQUENCE [LARGE SCALE GENOMIC DNA]</scope>
    <source>
        <strain evidence="5 6">NBC 01769</strain>
    </source>
</reference>
<evidence type="ECO:0000313" key="5">
    <source>
        <dbReference type="EMBL" id="WSC14916.1"/>
    </source>
</evidence>
<feature type="chain" id="PRO_5045152207" evidence="3">
    <location>
        <begin position="23"/>
        <end position="191"/>
    </location>
</feature>
<sequence>MNRRIAAAAITALILGLTACNGSDEVTTKPNDTTPAAAPSKADKPSPKPKAKKAAGIGDSITVTGSEDGEKLDVTVKKVVDPARSSEDVFGPEDGKRWVAVQFELTNTGTAVYSDSPSNGTQVADSDGQRFGPTFADVTAGPSMTSDAQVPPGEKALGYIVFEVPKASKIVTVQFTMNSGYADQTAQWKIS</sequence>
<protein>
    <submittedName>
        <fullName evidence="5">DUF4352 domain-containing protein</fullName>
    </submittedName>
</protein>
<dbReference type="InterPro" id="IPR029050">
    <property type="entry name" value="Immunoprotect_excell_Ig-like"/>
</dbReference>
<feature type="region of interest" description="Disordered" evidence="2">
    <location>
        <begin position="22"/>
        <end position="66"/>
    </location>
</feature>